<dbReference type="EMBL" id="BA000001">
    <property type="protein sequence ID" value="BAA30684.1"/>
    <property type="molecule type" value="Genomic_DNA"/>
</dbReference>
<keyword evidence="2" id="KW-1185">Reference proteome</keyword>
<dbReference type="AlphaFoldDB" id="O59277"/>
<name>O59277_PYRHO</name>
<dbReference type="PIR" id="D71035">
    <property type="entry name" value="D71035"/>
</dbReference>
<evidence type="ECO:0000313" key="2">
    <source>
        <dbReference type="Proteomes" id="UP000000752"/>
    </source>
</evidence>
<dbReference type="Proteomes" id="UP000000752">
    <property type="component" value="Chromosome"/>
</dbReference>
<sequence>MYCFRATSRCWRMDNVACWSNNPLETINAPCHNFCDIWNNYHIPDPRLFPQAEICKREGESELCSSFSWNIRRLDSLWGSWYNPRPNSYRTIISPYRCMERDRD</sequence>
<proteinExistence type="predicted"/>
<protein>
    <submittedName>
        <fullName evidence="1">Uncharacterized protein</fullName>
    </submittedName>
</protein>
<dbReference type="EnsemblBacteria" id="BAA30684">
    <property type="protein sequence ID" value="BAA30684"/>
    <property type="gene ID" value="BAA30684"/>
</dbReference>
<reference evidence="1 2" key="1">
    <citation type="journal article" date="1998" name="DNA Res.">
        <title>Complete sequence and gene organization of the genome of a hyper-thermophilic archaebacterium, Pyrococcus horikoshii OT3.</title>
        <authorList>
            <person name="Kawarabayasi Y."/>
            <person name="Sawada M."/>
            <person name="Horikawa H."/>
            <person name="Haikawa Y."/>
            <person name="Hino Y."/>
            <person name="Yamamoto S."/>
            <person name="Sekine M."/>
            <person name="Baba S."/>
            <person name="Kosugi H."/>
            <person name="Hosoyama A."/>
            <person name="Nagai Y."/>
            <person name="Sakai M."/>
            <person name="Ogura K."/>
            <person name="Otuka R."/>
            <person name="Nakazawa H."/>
            <person name="Takamiya M."/>
            <person name="Ohfuku Y."/>
            <person name="Funahashi T."/>
            <person name="Tanaka T."/>
            <person name="Kudoh Y."/>
            <person name="Yamazaki J."/>
            <person name="Kushida N."/>
            <person name="Oguchi A."/>
            <person name="Aoki K."/>
            <person name="Nakamura Y."/>
            <person name="Robb T.F."/>
            <person name="Horikoshi K."/>
            <person name="Masuchi Y."/>
            <person name="Shizuya H."/>
            <person name="Kikuchi H."/>
        </authorList>
    </citation>
    <scope>NUCLEOTIDE SEQUENCE [LARGE SCALE GENOMIC DNA]</scope>
    <source>
        <strain evidence="2">ATCC 700860 / DSM 12428 / JCM 9974 / NBRC 100139 / OT-3</strain>
    </source>
</reference>
<evidence type="ECO:0000313" key="1">
    <source>
        <dbReference type="EMBL" id="BAA30684.1"/>
    </source>
</evidence>
<organism evidence="1 2">
    <name type="scientific">Pyrococcus horikoshii (strain ATCC 700860 / DSM 12428 / JCM 9974 / NBRC 100139 / OT-3)</name>
    <dbReference type="NCBI Taxonomy" id="70601"/>
    <lineage>
        <taxon>Archaea</taxon>
        <taxon>Methanobacteriati</taxon>
        <taxon>Methanobacteriota</taxon>
        <taxon>Thermococci</taxon>
        <taxon>Thermococcales</taxon>
        <taxon>Thermococcaceae</taxon>
        <taxon>Pyrococcus</taxon>
    </lineage>
</organism>
<dbReference type="KEGG" id="pho:PH1572"/>
<gene>
    <name evidence="1" type="ordered locus">PH1572</name>
</gene>
<accession>O59277</accession>